<evidence type="ECO:0008006" key="3">
    <source>
        <dbReference type="Google" id="ProtNLM"/>
    </source>
</evidence>
<evidence type="ECO:0000313" key="1">
    <source>
        <dbReference type="EMBL" id="OIK07203.1"/>
    </source>
</evidence>
<keyword evidence="2" id="KW-1185">Reference proteome</keyword>
<accession>A0A1S2QNJ4</accession>
<dbReference type="Proteomes" id="UP000179642">
    <property type="component" value="Unassembled WGS sequence"/>
</dbReference>
<dbReference type="EMBL" id="MLYO01000011">
    <property type="protein sequence ID" value="OIK07203.1"/>
    <property type="molecule type" value="Genomic_DNA"/>
</dbReference>
<evidence type="ECO:0000313" key="2">
    <source>
        <dbReference type="Proteomes" id="UP000179642"/>
    </source>
</evidence>
<protein>
    <recommendedName>
        <fullName evidence="3">DUF742 domain-containing protein</fullName>
    </recommendedName>
</protein>
<reference evidence="1 2" key="1">
    <citation type="submission" date="2016-10" db="EMBL/GenBank/DDBJ databases">
        <title>Genome sequence of Streptomyces sp. MUSC 1.</title>
        <authorList>
            <person name="Lee L.-H."/>
            <person name="Ser H.-L."/>
            <person name="Law J.W.-F."/>
        </authorList>
    </citation>
    <scope>NUCLEOTIDE SEQUENCE [LARGE SCALE GENOMIC DNA]</scope>
    <source>
        <strain evidence="1 2">MUSC 1</strain>
    </source>
</reference>
<dbReference type="RefSeq" id="WP_071379279.1">
    <property type="nucleotide sequence ID" value="NZ_MLYO01000011.1"/>
</dbReference>
<gene>
    <name evidence="1" type="ORF">BIV23_03700</name>
</gene>
<sequence>MTYQYRPLTYRSRPTPKAVRAFSGHEDLALHPGLSLMAIGIGVTIRALPEGTPISVRTLMEHALESEFEIAAALQELRDHGFLPKA</sequence>
<name>A0A1S2QNJ4_9ACTN</name>
<proteinExistence type="predicted"/>
<dbReference type="OrthoDB" id="4239927at2"/>
<organism evidence="1 2">
    <name type="scientific">Streptomyces monashensis</name>
    <dbReference type="NCBI Taxonomy" id="1678012"/>
    <lineage>
        <taxon>Bacteria</taxon>
        <taxon>Bacillati</taxon>
        <taxon>Actinomycetota</taxon>
        <taxon>Actinomycetes</taxon>
        <taxon>Kitasatosporales</taxon>
        <taxon>Streptomycetaceae</taxon>
        <taxon>Streptomyces</taxon>
    </lineage>
</organism>
<comment type="caution">
    <text evidence="1">The sequence shown here is derived from an EMBL/GenBank/DDBJ whole genome shotgun (WGS) entry which is preliminary data.</text>
</comment>
<dbReference type="AlphaFoldDB" id="A0A1S2QNJ4"/>